<evidence type="ECO:0000256" key="4">
    <source>
        <dbReference type="ARBA" id="ARBA00023136"/>
    </source>
</evidence>
<evidence type="ECO:0000256" key="1">
    <source>
        <dbReference type="ARBA" id="ARBA00004370"/>
    </source>
</evidence>
<name>A0AAD9L2N8_RIDPI</name>
<evidence type="ECO:0000313" key="6">
    <source>
        <dbReference type="EMBL" id="KAK2182112.1"/>
    </source>
</evidence>
<organism evidence="6 7">
    <name type="scientific">Ridgeia piscesae</name>
    <name type="common">Tubeworm</name>
    <dbReference type="NCBI Taxonomy" id="27915"/>
    <lineage>
        <taxon>Eukaryota</taxon>
        <taxon>Metazoa</taxon>
        <taxon>Spiralia</taxon>
        <taxon>Lophotrochozoa</taxon>
        <taxon>Annelida</taxon>
        <taxon>Polychaeta</taxon>
        <taxon>Sedentaria</taxon>
        <taxon>Canalipalpata</taxon>
        <taxon>Sabellida</taxon>
        <taxon>Siboglinidae</taxon>
        <taxon>Ridgeia</taxon>
    </lineage>
</organism>
<dbReference type="EMBL" id="JAODUO010000366">
    <property type="protein sequence ID" value="KAK2182112.1"/>
    <property type="molecule type" value="Genomic_DNA"/>
</dbReference>
<comment type="subcellular location">
    <subcellularLocation>
        <location evidence="1">Membrane</location>
    </subcellularLocation>
</comment>
<feature type="domain" description="G-protein coupled receptors family 1 profile" evidence="5">
    <location>
        <begin position="1"/>
        <end position="87"/>
    </location>
</feature>
<evidence type="ECO:0000259" key="5">
    <source>
        <dbReference type="PROSITE" id="PS50262"/>
    </source>
</evidence>
<accession>A0AAD9L2N8</accession>
<dbReference type="AlphaFoldDB" id="A0AAD9L2N8"/>
<dbReference type="GO" id="GO:0016020">
    <property type="term" value="C:membrane"/>
    <property type="evidence" value="ECO:0007669"/>
    <property type="project" value="UniProtKB-SubCell"/>
</dbReference>
<evidence type="ECO:0000256" key="3">
    <source>
        <dbReference type="ARBA" id="ARBA00022989"/>
    </source>
</evidence>
<keyword evidence="3" id="KW-1133">Transmembrane helix</keyword>
<keyword evidence="7" id="KW-1185">Reference proteome</keyword>
<keyword evidence="4" id="KW-0472">Membrane</keyword>
<sequence>MFSLTLSDLANGCTAMPISAAVCSSATPNVRTTSRYLHKTHAFLLTWFCVTSLQSLCCVAMCKMVAITTPLRYEQIQKRSSDASLSV</sequence>
<dbReference type="PROSITE" id="PS50262">
    <property type="entry name" value="G_PROTEIN_RECEP_F1_2"/>
    <property type="match status" value="1"/>
</dbReference>
<gene>
    <name evidence="6" type="ORF">NP493_366g02059</name>
</gene>
<protein>
    <recommendedName>
        <fullName evidence="5">G-protein coupled receptors family 1 profile domain-containing protein</fullName>
    </recommendedName>
</protein>
<dbReference type="InterPro" id="IPR017452">
    <property type="entry name" value="GPCR_Rhodpsn_7TM"/>
</dbReference>
<dbReference type="SUPFAM" id="SSF81321">
    <property type="entry name" value="Family A G protein-coupled receptor-like"/>
    <property type="match status" value="1"/>
</dbReference>
<dbReference type="CDD" id="cd00637">
    <property type="entry name" value="7tm_classA_rhodopsin-like"/>
    <property type="match status" value="1"/>
</dbReference>
<comment type="caution">
    <text evidence="6">The sequence shown here is derived from an EMBL/GenBank/DDBJ whole genome shotgun (WGS) entry which is preliminary data.</text>
</comment>
<keyword evidence="2" id="KW-0812">Transmembrane</keyword>
<evidence type="ECO:0000313" key="7">
    <source>
        <dbReference type="Proteomes" id="UP001209878"/>
    </source>
</evidence>
<dbReference type="Gene3D" id="1.20.1070.10">
    <property type="entry name" value="Rhodopsin 7-helix transmembrane proteins"/>
    <property type="match status" value="1"/>
</dbReference>
<evidence type="ECO:0000256" key="2">
    <source>
        <dbReference type="ARBA" id="ARBA00022692"/>
    </source>
</evidence>
<dbReference type="Proteomes" id="UP001209878">
    <property type="component" value="Unassembled WGS sequence"/>
</dbReference>
<reference evidence="6" key="1">
    <citation type="journal article" date="2023" name="Mol. Biol. Evol.">
        <title>Third-Generation Sequencing Reveals the Adaptive Role of the Epigenome in Three Deep-Sea Polychaetes.</title>
        <authorList>
            <person name="Perez M."/>
            <person name="Aroh O."/>
            <person name="Sun Y."/>
            <person name="Lan Y."/>
            <person name="Juniper S.K."/>
            <person name="Young C.R."/>
            <person name="Angers B."/>
            <person name="Qian P.Y."/>
        </authorList>
    </citation>
    <scope>NUCLEOTIDE SEQUENCE</scope>
    <source>
        <strain evidence="6">R07B-5</strain>
    </source>
</reference>
<proteinExistence type="predicted"/>